<evidence type="ECO:0000256" key="5">
    <source>
        <dbReference type="ARBA" id="ARBA00023619"/>
    </source>
</evidence>
<dbReference type="Proteomes" id="UP000041254">
    <property type="component" value="Unassembled WGS sequence"/>
</dbReference>
<evidence type="ECO:0000256" key="4">
    <source>
        <dbReference type="ARBA" id="ARBA00023529"/>
    </source>
</evidence>
<evidence type="ECO:0000256" key="2">
    <source>
        <dbReference type="ARBA" id="ARBA00022801"/>
    </source>
</evidence>
<dbReference type="InterPro" id="IPR000209">
    <property type="entry name" value="Peptidase_S8/S53_dom"/>
</dbReference>
<evidence type="ECO:0000256" key="1">
    <source>
        <dbReference type="ARBA" id="ARBA00022670"/>
    </source>
</evidence>
<keyword evidence="3" id="KW-0720">Serine protease</keyword>
<dbReference type="PROSITE" id="PS00138">
    <property type="entry name" value="SUBTILASE_SER"/>
    <property type="match status" value="1"/>
</dbReference>
<keyword evidence="7" id="KW-0732">Signal</keyword>
<keyword evidence="1" id="KW-0645">Protease</keyword>
<dbReference type="SUPFAM" id="SSF52743">
    <property type="entry name" value="Subtilisin-like"/>
    <property type="match status" value="1"/>
</dbReference>
<protein>
    <recommendedName>
        <fullName evidence="5">subtilisin</fullName>
        <ecNumber evidence="5">3.4.21.62</ecNumber>
    </recommendedName>
</protein>
<dbReference type="GO" id="GO:0006508">
    <property type="term" value="P:proteolysis"/>
    <property type="evidence" value="ECO:0007669"/>
    <property type="project" value="UniProtKB-KW"/>
</dbReference>
<feature type="signal peptide" evidence="7">
    <location>
        <begin position="1"/>
        <end position="21"/>
    </location>
</feature>
<dbReference type="PhylomeDB" id="A0A0G4FXH1"/>
<organism evidence="9 10">
    <name type="scientific">Vitrella brassicaformis (strain CCMP3155)</name>
    <dbReference type="NCBI Taxonomy" id="1169540"/>
    <lineage>
        <taxon>Eukaryota</taxon>
        <taxon>Sar</taxon>
        <taxon>Alveolata</taxon>
        <taxon>Colpodellida</taxon>
        <taxon>Vitrellaceae</taxon>
        <taxon>Vitrella</taxon>
    </lineage>
</organism>
<dbReference type="InParanoid" id="A0A0G4FXH1"/>
<reference evidence="9 10" key="1">
    <citation type="submission" date="2014-11" db="EMBL/GenBank/DDBJ databases">
        <authorList>
            <person name="Zhu J."/>
            <person name="Qi W."/>
            <person name="Song R."/>
        </authorList>
    </citation>
    <scope>NUCLEOTIDE SEQUENCE [LARGE SCALE GENOMIC DNA]</scope>
</reference>
<evidence type="ECO:0000256" key="6">
    <source>
        <dbReference type="SAM" id="MobiDB-lite"/>
    </source>
</evidence>
<dbReference type="InterPro" id="IPR023828">
    <property type="entry name" value="Peptidase_S8_Ser-AS"/>
</dbReference>
<dbReference type="EC" id="3.4.21.62" evidence="5"/>
<keyword evidence="2" id="KW-0378">Hydrolase</keyword>
<feature type="region of interest" description="Disordered" evidence="6">
    <location>
        <begin position="58"/>
        <end position="94"/>
    </location>
</feature>
<evidence type="ECO:0000313" key="9">
    <source>
        <dbReference type="EMBL" id="CEM19996.1"/>
    </source>
</evidence>
<gene>
    <name evidence="9" type="ORF">Vbra_6010</name>
</gene>
<dbReference type="AlphaFoldDB" id="A0A0G4FXH1"/>
<keyword evidence="10" id="KW-1185">Reference proteome</keyword>
<proteinExistence type="predicted"/>
<dbReference type="InterPro" id="IPR036852">
    <property type="entry name" value="Peptidase_S8/S53_dom_sf"/>
</dbReference>
<dbReference type="InterPro" id="IPR034075">
    <property type="entry name" value="Glr3161-like_dom"/>
</dbReference>
<dbReference type="VEuPathDB" id="CryptoDB:Vbra_6010"/>
<feature type="domain" description="Peptidase S8/S53" evidence="8">
    <location>
        <begin position="317"/>
        <end position="638"/>
    </location>
</feature>
<evidence type="ECO:0000259" key="8">
    <source>
        <dbReference type="Pfam" id="PF00082"/>
    </source>
</evidence>
<evidence type="ECO:0000313" key="10">
    <source>
        <dbReference type="Proteomes" id="UP000041254"/>
    </source>
</evidence>
<name>A0A0G4FXH1_VITBC</name>
<dbReference type="GO" id="GO:0004252">
    <property type="term" value="F:serine-type endopeptidase activity"/>
    <property type="evidence" value="ECO:0007669"/>
    <property type="project" value="UniProtKB-EC"/>
</dbReference>
<dbReference type="Gene3D" id="3.40.50.200">
    <property type="entry name" value="Peptidase S8/S53 domain"/>
    <property type="match status" value="2"/>
</dbReference>
<feature type="chain" id="PRO_5005189678" description="subtilisin" evidence="7">
    <location>
        <begin position="22"/>
        <end position="1089"/>
    </location>
</feature>
<evidence type="ECO:0000256" key="3">
    <source>
        <dbReference type="ARBA" id="ARBA00022825"/>
    </source>
</evidence>
<dbReference type="EMBL" id="CDMY01000520">
    <property type="protein sequence ID" value="CEM19996.1"/>
    <property type="molecule type" value="Genomic_DNA"/>
</dbReference>
<evidence type="ECO:0000256" key="7">
    <source>
        <dbReference type="SAM" id="SignalP"/>
    </source>
</evidence>
<sequence length="1089" mass="116352">MCRASPIALSIILLCLHSAYSRLVSKYSGRSASAEDEAIDAKISWTLSSLIGIQPEGEGVRAPATVQRPPSRAEQRTARVNAKKGAQADREGIGTPRGFTTIRADDLVVVDVVAKSKDDAPRLLEELEQMGMENGVAFQKVVSGRLPVSAIDRLPSLPRLHYASRSFIVHRGAFDSLGSVDVARGLATSQGDLAHRVDVVRTTLGLTGRGQKIGLLSDSVDMTSRFFGSMAKDVETGDLPPKGILVVQDGSPGDIDEGRAMAQLVHDLAPHADLSFAAAFIGAAVFANNILRLAEFNDILVDDISYYAEPFFQDGTVAQAAQTASEKGVSYISSTGNNGINAYQDSFRDAGVPTTITGPTGEVVTYTAHDFDDSEAVVDHQVIHVPVFESFEISLQWSEPFFSASEGPAGSRSDMDIMLFDMANNPLNLLLGSGGTDLNIGRDAVELLWFTNDGNIDVDGVPGPDTAFKLKILLFEGPAPELMRYLWVPLGNSYPQTFFNGAPTVCGHKNVPLSIAVAAAYYADTPRFGAVDPPVAEPSTSHGQTPILFDKDGNPTFEMRKKPDITAADGTHTTFFGSFVDNSGFPNFFGTSASAPHVAAVIALLNEWKAGMTPEEIRDVLFETAIDMDDYIDLSQQGPGDFDVGHDNQTGHGLMDAYAAVTSLANIPVCLTETSVKEVACAADNESPCRGTPSDDALGVSVEDGQGSLTADGREGNDCISVTINSDSSALDLMRVAGGRGSDYIVIDGKVPFIGKVEVTGGLFTEDDDARDTILLKIDAGRDNKGVEVTVIASENSTADMILNFGVTRDEKCRADMLKVNSRGSSTLSYDDFRGEIRAGDKLVGMIYPPLPKDALTIDGSIVTRICSVTVPPFQQRPAVELPPITSLLGKEEVPFTGLKPGTRELPIPGCPASLLDETNSAFVTNLIPDGPQAICGTRVAFKSALLDKALPVFDLARDICNGTSLAQRLLFAQLDKPSFIGAEFHNEESMAATWIHVFRGCESDLFFEPSVLRGTLLDGLIIFIAEPGLYAFLINNMCDSDITADVTITCPEPPPPNDPGNVTGPINGTDEEKLFLLAHRDAHKGEGR</sequence>
<dbReference type="OrthoDB" id="47926at2759"/>
<dbReference type="Pfam" id="PF00082">
    <property type="entry name" value="Peptidase_S8"/>
    <property type="match status" value="1"/>
</dbReference>
<comment type="catalytic activity">
    <reaction evidence="4">
        <text>Hydrolysis of proteins with broad specificity for peptide bonds, and a preference for a large uncharged residue in P1. Hydrolyzes peptide amides.</text>
        <dbReference type="EC" id="3.4.21.62"/>
    </reaction>
</comment>
<dbReference type="CDD" id="cd05562">
    <property type="entry name" value="Peptidases_S53_like"/>
    <property type="match status" value="1"/>
</dbReference>
<accession>A0A0G4FXH1</accession>